<proteinExistence type="predicted"/>
<organism evidence="1 2">
    <name type="scientific">Pleuronectes platessa</name>
    <name type="common">European plaice</name>
    <dbReference type="NCBI Taxonomy" id="8262"/>
    <lineage>
        <taxon>Eukaryota</taxon>
        <taxon>Metazoa</taxon>
        <taxon>Chordata</taxon>
        <taxon>Craniata</taxon>
        <taxon>Vertebrata</taxon>
        <taxon>Euteleostomi</taxon>
        <taxon>Actinopterygii</taxon>
        <taxon>Neopterygii</taxon>
        <taxon>Teleostei</taxon>
        <taxon>Neoteleostei</taxon>
        <taxon>Acanthomorphata</taxon>
        <taxon>Carangaria</taxon>
        <taxon>Pleuronectiformes</taxon>
        <taxon>Pleuronectoidei</taxon>
        <taxon>Pleuronectidae</taxon>
        <taxon>Pleuronectes</taxon>
    </lineage>
</organism>
<dbReference type="AlphaFoldDB" id="A0A9N7YYG8"/>
<keyword evidence="2" id="KW-1185">Reference proteome</keyword>
<evidence type="ECO:0000313" key="1">
    <source>
        <dbReference type="EMBL" id="CAB1442414.1"/>
    </source>
</evidence>
<gene>
    <name evidence="1" type="ORF">PLEPLA_LOCUS30084</name>
</gene>
<accession>A0A9N7YYG8</accession>
<dbReference type="EMBL" id="CADEAL010002846">
    <property type="protein sequence ID" value="CAB1442414.1"/>
    <property type="molecule type" value="Genomic_DNA"/>
</dbReference>
<comment type="caution">
    <text evidence="1">The sequence shown here is derived from an EMBL/GenBank/DDBJ whole genome shotgun (WGS) entry which is preliminary data.</text>
</comment>
<name>A0A9N7YYG8_PLEPL</name>
<sequence>MKQQILRLPLTTRCLSVTSDPEQQQLHWTFVFMEKTSDLFGSGTKRDSGQSGTKSVKYPPEASLCERLSGGIIDLPVQQPDTHLKPLITDWDQQGSSFILWRTCWHRTRFLFPPPENSPLHFLSATLPRQDGGSPPGTLQLSLSYPDGINGFWPHRELSPDKVPKTRRCQAPEQKSCSPLLSCLVSKFSLKLVTFQAGGKIQSG</sequence>
<evidence type="ECO:0000313" key="2">
    <source>
        <dbReference type="Proteomes" id="UP001153269"/>
    </source>
</evidence>
<reference evidence="1" key="1">
    <citation type="submission" date="2020-03" db="EMBL/GenBank/DDBJ databases">
        <authorList>
            <person name="Weist P."/>
        </authorList>
    </citation>
    <scope>NUCLEOTIDE SEQUENCE</scope>
</reference>
<dbReference type="Proteomes" id="UP001153269">
    <property type="component" value="Unassembled WGS sequence"/>
</dbReference>
<protein>
    <submittedName>
        <fullName evidence="1">Uncharacterized protein</fullName>
    </submittedName>
</protein>